<name>A0ABP1BWD5_9BRYO</name>
<keyword evidence="2" id="KW-1185">Reference proteome</keyword>
<gene>
    <name evidence="1" type="ORF">CSSPJE1EN2_LOCUS21799</name>
</gene>
<reference evidence="1" key="1">
    <citation type="submission" date="2024-03" db="EMBL/GenBank/DDBJ databases">
        <authorList>
            <consortium name="ELIXIR-Norway"/>
            <consortium name="Elixir Norway"/>
        </authorList>
    </citation>
    <scope>NUCLEOTIDE SEQUENCE</scope>
</reference>
<accession>A0ABP1BWD5</accession>
<sequence length="76" mass="8262">MKQMLMKQREAYEASLPWRQAYLVAESALAADSATEITDSALVLWGYLGHSLKVPPGFLAPVNGMGCEQLILPSVP</sequence>
<dbReference type="Proteomes" id="UP001497522">
    <property type="component" value="Chromosome 7"/>
</dbReference>
<evidence type="ECO:0000313" key="2">
    <source>
        <dbReference type="Proteomes" id="UP001497522"/>
    </source>
</evidence>
<proteinExistence type="predicted"/>
<protein>
    <submittedName>
        <fullName evidence="1">Uncharacterized protein</fullName>
    </submittedName>
</protein>
<organism evidence="1 2">
    <name type="scientific">Sphagnum jensenii</name>
    <dbReference type="NCBI Taxonomy" id="128206"/>
    <lineage>
        <taxon>Eukaryota</taxon>
        <taxon>Viridiplantae</taxon>
        <taxon>Streptophyta</taxon>
        <taxon>Embryophyta</taxon>
        <taxon>Bryophyta</taxon>
        <taxon>Sphagnophytina</taxon>
        <taxon>Sphagnopsida</taxon>
        <taxon>Sphagnales</taxon>
        <taxon>Sphagnaceae</taxon>
        <taxon>Sphagnum</taxon>
    </lineage>
</organism>
<evidence type="ECO:0000313" key="1">
    <source>
        <dbReference type="EMBL" id="CAK9880364.1"/>
    </source>
</evidence>
<dbReference type="EMBL" id="OZ023708">
    <property type="protein sequence ID" value="CAK9880364.1"/>
    <property type="molecule type" value="Genomic_DNA"/>
</dbReference>